<dbReference type="PROSITE" id="PS00107">
    <property type="entry name" value="PROTEIN_KINASE_ATP"/>
    <property type="match status" value="1"/>
</dbReference>
<protein>
    <recommendedName>
        <fullName evidence="1">non-specific serine/threonine protein kinase</fullName>
        <ecNumber evidence="1">2.7.11.1</ecNumber>
    </recommendedName>
</protein>
<accession>A0A162QUX3</accession>
<evidence type="ECO:0000256" key="6">
    <source>
        <dbReference type="ARBA" id="ARBA00022840"/>
    </source>
</evidence>
<keyword evidence="3" id="KW-0808">Transferase</keyword>
<keyword evidence="4 9" id="KW-0547">Nucleotide-binding</keyword>
<evidence type="ECO:0000256" key="3">
    <source>
        <dbReference type="ARBA" id="ARBA00022679"/>
    </source>
</evidence>
<evidence type="ECO:0000256" key="4">
    <source>
        <dbReference type="ARBA" id="ARBA00022741"/>
    </source>
</evidence>
<dbReference type="GO" id="GO:0005524">
    <property type="term" value="F:ATP binding"/>
    <property type="evidence" value="ECO:0007669"/>
    <property type="project" value="UniProtKB-UniRule"/>
</dbReference>
<evidence type="ECO:0000256" key="8">
    <source>
        <dbReference type="ARBA" id="ARBA00048679"/>
    </source>
</evidence>
<dbReference type="InterPro" id="IPR017441">
    <property type="entry name" value="Protein_kinase_ATP_BS"/>
</dbReference>
<dbReference type="PANTHER" id="PTHR43895:SF32">
    <property type="entry name" value="SERINE_THREONINE-PROTEIN KINASE CHK1"/>
    <property type="match status" value="1"/>
</dbReference>
<keyword evidence="2 10" id="KW-0723">Serine/threonine-protein kinase</keyword>
<dbReference type="Pfam" id="PF00069">
    <property type="entry name" value="Pkinase"/>
    <property type="match status" value="1"/>
</dbReference>
<organism evidence="13 14">
    <name type="scientific">Mucor lusitanicus CBS 277.49</name>
    <dbReference type="NCBI Taxonomy" id="747725"/>
    <lineage>
        <taxon>Eukaryota</taxon>
        <taxon>Fungi</taxon>
        <taxon>Fungi incertae sedis</taxon>
        <taxon>Mucoromycota</taxon>
        <taxon>Mucoromycotina</taxon>
        <taxon>Mucoromycetes</taxon>
        <taxon>Mucorales</taxon>
        <taxon>Mucorineae</taxon>
        <taxon>Mucoraceae</taxon>
        <taxon>Mucor</taxon>
    </lineage>
</organism>
<evidence type="ECO:0000256" key="5">
    <source>
        <dbReference type="ARBA" id="ARBA00022777"/>
    </source>
</evidence>
<dbReference type="PROSITE" id="PS00108">
    <property type="entry name" value="PROTEIN_KINASE_ST"/>
    <property type="match status" value="1"/>
</dbReference>
<feature type="binding site" evidence="9">
    <location>
        <position position="155"/>
    </location>
    <ligand>
        <name>ATP</name>
        <dbReference type="ChEBI" id="CHEBI:30616"/>
    </ligand>
</feature>
<evidence type="ECO:0000259" key="12">
    <source>
        <dbReference type="PROSITE" id="PS50011"/>
    </source>
</evidence>
<feature type="region of interest" description="Disordered" evidence="11">
    <location>
        <begin position="89"/>
        <end position="112"/>
    </location>
</feature>
<sequence>MSPTTAFNASLHRLSPGDIWLPDSRASPLIVNELAKQQANLPTSNYLNMSENSSTTSSTNSSIVSINNKLNITAADYCNQSVSSAASITSNNNINNSLSRQSSTNGGARRHRADTASLKEYGECYKRLGQGTTAVVMVVRKLDQDGRSEKLYAIKQFRKKQKHESEKDYMKKLTSEFCISSTFQHPNIVETIDLVLDDKKRYCTVMEYCPGGDLFTSIMAERMTEIEKACCFKQMIQGLSYLHSMGVAHRDIKPENLLLTMDGKLKITDFGVSDVYRFPWESKGRLSRGLVGSEPYIAPEAFQNKEYFGAAADVWSAGIVFYCISLGGLAWHKAKKTDSAYCGYIRAFEKNETFELFRPLSNHQRRILRRMLDPNPQTRITASELLADPYLESIAVCQDSIDAHGQVHKHTDGVQPICTISRKK</sequence>
<reference evidence="13 14" key="1">
    <citation type="submission" date="2015-06" db="EMBL/GenBank/DDBJ databases">
        <title>Expansion of signal transduction pathways in fungi by whole-genome duplication.</title>
        <authorList>
            <consortium name="DOE Joint Genome Institute"/>
            <person name="Corrochano L.M."/>
            <person name="Kuo A."/>
            <person name="Marcet-Houben M."/>
            <person name="Polaino S."/>
            <person name="Salamov A."/>
            <person name="Villalobos J.M."/>
            <person name="Alvarez M.I."/>
            <person name="Avalos J."/>
            <person name="Benito E.P."/>
            <person name="Benoit I."/>
            <person name="Burger G."/>
            <person name="Camino L.P."/>
            <person name="Canovas D."/>
            <person name="Cerda-Olmedo E."/>
            <person name="Cheng J.-F."/>
            <person name="Dominguez A."/>
            <person name="Elias M."/>
            <person name="Eslava A.P."/>
            <person name="Glaser F."/>
            <person name="Grimwood J."/>
            <person name="Gutierrez G."/>
            <person name="Heitman J."/>
            <person name="Henrissat B."/>
            <person name="Iturriaga E.A."/>
            <person name="Lang B.F."/>
            <person name="Lavin J.L."/>
            <person name="Lee S."/>
            <person name="Li W."/>
            <person name="Lindquist E."/>
            <person name="Lopez-Garcia S."/>
            <person name="Luque E.M."/>
            <person name="Marcos A.T."/>
            <person name="Martin J."/>
            <person name="Mccluskey K."/>
            <person name="Medina H.R."/>
            <person name="Miralles-Duran A."/>
            <person name="Miyazaki A."/>
            <person name="Munoz-Torres E."/>
            <person name="Oguiza J.A."/>
            <person name="Ohm R."/>
            <person name="Olmedo M."/>
            <person name="Orejas M."/>
            <person name="Ortiz-Castellanos L."/>
            <person name="Pisabarro A.G."/>
            <person name="Rodriguez-Romero J."/>
            <person name="Ruiz-Herrera J."/>
            <person name="Ruiz-Vazquez R."/>
            <person name="Sanz C."/>
            <person name="Schackwitz W."/>
            <person name="Schmutz J."/>
            <person name="Shahriari M."/>
            <person name="Shelest E."/>
            <person name="Silva-Franco F."/>
            <person name="Soanes D."/>
            <person name="Syed K."/>
            <person name="Tagua V.G."/>
            <person name="Talbot N.J."/>
            <person name="Thon M."/>
            <person name="De Vries R.P."/>
            <person name="Wiebenga A."/>
            <person name="Yadav J.S."/>
            <person name="Braun E.L."/>
            <person name="Baker S."/>
            <person name="Garre V."/>
            <person name="Horwitz B."/>
            <person name="Torres-Martinez S."/>
            <person name="Idnurm A."/>
            <person name="Herrera-Estrella A."/>
            <person name="Gabaldon T."/>
            <person name="Grigoriev I.V."/>
        </authorList>
    </citation>
    <scope>NUCLEOTIDE SEQUENCE [LARGE SCALE GENOMIC DNA]</scope>
    <source>
        <strain evidence="13 14">CBS 277.49</strain>
    </source>
</reference>
<dbReference type="EC" id="2.7.11.1" evidence="1"/>
<keyword evidence="6 9" id="KW-0067">ATP-binding</keyword>
<dbReference type="GO" id="GO:0007165">
    <property type="term" value="P:signal transduction"/>
    <property type="evidence" value="ECO:0007669"/>
    <property type="project" value="TreeGrafter"/>
</dbReference>
<dbReference type="SMART" id="SM00220">
    <property type="entry name" value="S_TKc"/>
    <property type="match status" value="1"/>
</dbReference>
<dbReference type="SUPFAM" id="SSF56112">
    <property type="entry name" value="Protein kinase-like (PK-like)"/>
    <property type="match status" value="1"/>
</dbReference>
<dbReference type="InterPro" id="IPR000719">
    <property type="entry name" value="Prot_kinase_dom"/>
</dbReference>
<dbReference type="OrthoDB" id="6513151at2759"/>
<proteinExistence type="inferred from homology"/>
<dbReference type="VEuPathDB" id="FungiDB:MUCCIDRAFT_155167"/>
<evidence type="ECO:0000256" key="10">
    <source>
        <dbReference type="RuleBase" id="RU000304"/>
    </source>
</evidence>
<evidence type="ECO:0000313" key="14">
    <source>
        <dbReference type="Proteomes" id="UP000077051"/>
    </source>
</evidence>
<feature type="domain" description="Protein kinase" evidence="12">
    <location>
        <begin position="122"/>
        <end position="391"/>
    </location>
</feature>
<dbReference type="PANTHER" id="PTHR43895">
    <property type="entry name" value="CALCIUM/CALMODULIN-DEPENDENT PROTEIN KINASE KINASE-RELATED"/>
    <property type="match status" value="1"/>
</dbReference>
<evidence type="ECO:0000256" key="9">
    <source>
        <dbReference type="PROSITE-ProRule" id="PRU10141"/>
    </source>
</evidence>
<comment type="catalytic activity">
    <reaction evidence="8">
        <text>L-seryl-[protein] + ATP = O-phospho-L-seryl-[protein] + ADP + H(+)</text>
        <dbReference type="Rhea" id="RHEA:17989"/>
        <dbReference type="Rhea" id="RHEA-COMP:9863"/>
        <dbReference type="Rhea" id="RHEA-COMP:11604"/>
        <dbReference type="ChEBI" id="CHEBI:15378"/>
        <dbReference type="ChEBI" id="CHEBI:29999"/>
        <dbReference type="ChEBI" id="CHEBI:30616"/>
        <dbReference type="ChEBI" id="CHEBI:83421"/>
        <dbReference type="ChEBI" id="CHEBI:456216"/>
        <dbReference type="EC" id="2.7.11.1"/>
    </reaction>
</comment>
<evidence type="ECO:0000256" key="11">
    <source>
        <dbReference type="SAM" id="MobiDB-lite"/>
    </source>
</evidence>
<feature type="compositionally biased region" description="Low complexity" evidence="11">
    <location>
        <begin position="89"/>
        <end position="103"/>
    </location>
</feature>
<comment type="caution">
    <text evidence="13">The sequence shown here is derived from an EMBL/GenBank/DDBJ whole genome shotgun (WGS) entry which is preliminary data.</text>
</comment>
<name>A0A162QUX3_MUCCL</name>
<dbReference type="FunFam" id="1.10.510.10:FF:000571">
    <property type="entry name" value="Maternal embryonic leucine zipper kinase"/>
    <property type="match status" value="1"/>
</dbReference>
<evidence type="ECO:0000256" key="7">
    <source>
        <dbReference type="ARBA" id="ARBA00047899"/>
    </source>
</evidence>
<dbReference type="GO" id="GO:0004674">
    <property type="term" value="F:protein serine/threonine kinase activity"/>
    <property type="evidence" value="ECO:0007669"/>
    <property type="project" value="UniProtKB-KW"/>
</dbReference>
<comment type="catalytic activity">
    <reaction evidence="7">
        <text>L-threonyl-[protein] + ATP = O-phospho-L-threonyl-[protein] + ADP + H(+)</text>
        <dbReference type="Rhea" id="RHEA:46608"/>
        <dbReference type="Rhea" id="RHEA-COMP:11060"/>
        <dbReference type="Rhea" id="RHEA-COMP:11605"/>
        <dbReference type="ChEBI" id="CHEBI:15378"/>
        <dbReference type="ChEBI" id="CHEBI:30013"/>
        <dbReference type="ChEBI" id="CHEBI:30616"/>
        <dbReference type="ChEBI" id="CHEBI:61977"/>
        <dbReference type="ChEBI" id="CHEBI:456216"/>
        <dbReference type="EC" id="2.7.11.1"/>
    </reaction>
</comment>
<keyword evidence="14" id="KW-1185">Reference proteome</keyword>
<dbReference type="InterPro" id="IPR008271">
    <property type="entry name" value="Ser/Thr_kinase_AS"/>
</dbReference>
<gene>
    <name evidence="13" type="ORF">MUCCIDRAFT_155167</name>
</gene>
<dbReference type="Gene3D" id="1.10.510.10">
    <property type="entry name" value="Transferase(Phosphotransferase) domain 1"/>
    <property type="match status" value="1"/>
</dbReference>
<dbReference type="EMBL" id="AMYB01000002">
    <property type="protein sequence ID" value="OAD05870.1"/>
    <property type="molecule type" value="Genomic_DNA"/>
</dbReference>
<dbReference type="Proteomes" id="UP000077051">
    <property type="component" value="Unassembled WGS sequence"/>
</dbReference>
<dbReference type="STRING" id="747725.A0A162QUX3"/>
<dbReference type="AlphaFoldDB" id="A0A162QUX3"/>
<keyword evidence="5" id="KW-0418">Kinase</keyword>
<dbReference type="CDD" id="cd13994">
    <property type="entry name" value="STKc_HAL4_like"/>
    <property type="match status" value="1"/>
</dbReference>
<dbReference type="InterPro" id="IPR011009">
    <property type="entry name" value="Kinase-like_dom_sf"/>
</dbReference>
<evidence type="ECO:0000313" key="13">
    <source>
        <dbReference type="EMBL" id="OAD05870.1"/>
    </source>
</evidence>
<evidence type="ECO:0000256" key="1">
    <source>
        <dbReference type="ARBA" id="ARBA00012513"/>
    </source>
</evidence>
<evidence type="ECO:0000256" key="2">
    <source>
        <dbReference type="ARBA" id="ARBA00022527"/>
    </source>
</evidence>
<comment type="similarity">
    <text evidence="10">Belongs to the protein kinase superfamily.</text>
</comment>
<dbReference type="PROSITE" id="PS50011">
    <property type="entry name" value="PROTEIN_KINASE_DOM"/>
    <property type="match status" value="1"/>
</dbReference>